<reference evidence="2" key="1">
    <citation type="submission" date="2020-01" db="EMBL/GenBank/DDBJ databases">
        <title>Draft genome sequence of the Termite Coptotermes fromosanus.</title>
        <authorList>
            <person name="Itakura S."/>
            <person name="Yosikawa Y."/>
            <person name="Umezawa K."/>
        </authorList>
    </citation>
    <scope>NUCLEOTIDE SEQUENCE [LARGE SCALE GENOMIC DNA]</scope>
</reference>
<sequence length="264" mass="30012">MEKAICNLKTNKAAGEDNITAELIKNASCELKERLHVLICKIWRDEKMPDDWKVGLIVSLFKKGNKMRCENYRGITLLNVAYKILSSIILEQLKEYSEKILGEYQYGFRPRRRTMDQTFVRLTQICGYADILVIARNLSALEALCTELGREAGRVGLEVSPNKIKYMGFSASPSWRSVKGVSINGVTYEGVAELIYLGMLISNDNSVEKEIQKRILAGNRTYFAAISLFRNRLLSRANKILLCKTLIRLVVSYGAEAWTITKKR</sequence>
<dbReference type="Proteomes" id="UP000502823">
    <property type="component" value="Unassembled WGS sequence"/>
</dbReference>
<protein>
    <submittedName>
        <fullName evidence="1">Uncharacterized protein</fullName>
    </submittedName>
</protein>
<dbReference type="SUPFAM" id="SSF56672">
    <property type="entry name" value="DNA/RNA polymerases"/>
    <property type="match status" value="1"/>
</dbReference>
<dbReference type="InParanoid" id="A0A6L2PC69"/>
<gene>
    <name evidence="1" type="ORF">Cfor_06135</name>
</gene>
<organism evidence="1 2">
    <name type="scientific">Coptotermes formosanus</name>
    <name type="common">Formosan subterranean termite</name>
    <dbReference type="NCBI Taxonomy" id="36987"/>
    <lineage>
        <taxon>Eukaryota</taxon>
        <taxon>Metazoa</taxon>
        <taxon>Ecdysozoa</taxon>
        <taxon>Arthropoda</taxon>
        <taxon>Hexapoda</taxon>
        <taxon>Insecta</taxon>
        <taxon>Pterygota</taxon>
        <taxon>Neoptera</taxon>
        <taxon>Polyneoptera</taxon>
        <taxon>Dictyoptera</taxon>
        <taxon>Blattodea</taxon>
        <taxon>Blattoidea</taxon>
        <taxon>Termitoidae</taxon>
        <taxon>Rhinotermitidae</taxon>
        <taxon>Coptotermes</taxon>
    </lineage>
</organism>
<keyword evidence="2" id="KW-1185">Reference proteome</keyword>
<comment type="caution">
    <text evidence="1">The sequence shown here is derived from an EMBL/GenBank/DDBJ whole genome shotgun (WGS) entry which is preliminary data.</text>
</comment>
<proteinExistence type="predicted"/>
<dbReference type="OrthoDB" id="8048764at2759"/>
<name>A0A6L2PC69_COPFO</name>
<dbReference type="PANTHER" id="PTHR47027:SF29">
    <property type="entry name" value="C2H2-TYPE DOMAIN-CONTAINING PROTEIN"/>
    <property type="match status" value="1"/>
</dbReference>
<dbReference type="GO" id="GO:0071897">
    <property type="term" value="P:DNA biosynthetic process"/>
    <property type="evidence" value="ECO:0007669"/>
    <property type="project" value="UniProtKB-ARBA"/>
</dbReference>
<dbReference type="EMBL" id="BLKM01010425">
    <property type="protein sequence ID" value="GFG30061.1"/>
    <property type="molecule type" value="Genomic_DNA"/>
</dbReference>
<dbReference type="AlphaFoldDB" id="A0A6L2PC69"/>
<dbReference type="PANTHER" id="PTHR47027">
    <property type="entry name" value="REVERSE TRANSCRIPTASE DOMAIN-CONTAINING PROTEIN"/>
    <property type="match status" value="1"/>
</dbReference>
<evidence type="ECO:0000313" key="1">
    <source>
        <dbReference type="EMBL" id="GFG30061.1"/>
    </source>
</evidence>
<dbReference type="InterPro" id="IPR043502">
    <property type="entry name" value="DNA/RNA_pol_sf"/>
</dbReference>
<evidence type="ECO:0000313" key="2">
    <source>
        <dbReference type="Proteomes" id="UP000502823"/>
    </source>
</evidence>
<accession>A0A6L2PC69</accession>